<feature type="domain" description="Glycosyl transferase family 1" evidence="1">
    <location>
        <begin position="180"/>
        <end position="326"/>
    </location>
</feature>
<dbReference type="CDD" id="cd03811">
    <property type="entry name" value="GT4_GT28_WabH-like"/>
    <property type="match status" value="1"/>
</dbReference>
<organism evidence="3 4">
    <name type="scientific">Algoriphagus limi</name>
    <dbReference type="NCBI Taxonomy" id="2975273"/>
    <lineage>
        <taxon>Bacteria</taxon>
        <taxon>Pseudomonadati</taxon>
        <taxon>Bacteroidota</taxon>
        <taxon>Cytophagia</taxon>
        <taxon>Cytophagales</taxon>
        <taxon>Cyclobacteriaceae</taxon>
        <taxon>Algoriphagus</taxon>
    </lineage>
</organism>
<dbReference type="RefSeq" id="WP_259412708.1">
    <property type="nucleotide sequence ID" value="NZ_JANWGH010000001.1"/>
</dbReference>
<evidence type="ECO:0000313" key="3">
    <source>
        <dbReference type="EMBL" id="MCS5489032.1"/>
    </source>
</evidence>
<dbReference type="InterPro" id="IPR028098">
    <property type="entry name" value="Glyco_trans_4-like_N"/>
</dbReference>
<dbReference type="Pfam" id="PF00534">
    <property type="entry name" value="Glycos_transf_1"/>
    <property type="match status" value="1"/>
</dbReference>
<feature type="domain" description="Glycosyltransferase subfamily 4-like N-terminal" evidence="2">
    <location>
        <begin position="13"/>
        <end position="167"/>
    </location>
</feature>
<evidence type="ECO:0000313" key="4">
    <source>
        <dbReference type="Proteomes" id="UP001206788"/>
    </source>
</evidence>
<evidence type="ECO:0000259" key="1">
    <source>
        <dbReference type="Pfam" id="PF00534"/>
    </source>
</evidence>
<dbReference type="Proteomes" id="UP001206788">
    <property type="component" value="Unassembled WGS sequence"/>
</dbReference>
<dbReference type="PANTHER" id="PTHR45947">
    <property type="entry name" value="SULFOQUINOVOSYL TRANSFERASE SQD2"/>
    <property type="match status" value="1"/>
</dbReference>
<sequence length="361" mass="40611">MKIFQVIQKPQARGVELFTALLSEELQKLGHEVVLISIFQGSANLPFSGKQIHLNRPLNKRFWDWSAWKNFGELVKKESPDLIQANAADTLKFTVFSKKLFGWKTPVIFRNASLMSTYIQNVGVRKFNEFLLNQVQGITSVCEASQNDMNAAFSLKKPSLRIVPIGIQFPGTSTKSQKNGTMELVHIGGFTFEKNHTGLLNIFGEIKEKYPDTRLKLIGDGPLFPQIKEEIKKRGLTKSVELLGVLSNPFSHLSTNSILLIPSLIEGFPAVILEAMYHRIPVIAYGVGGIPEILKNGETGWCIPPNDSQAFIQAIHEVMTLDEDSKQKILDEAHHLVTTHYSLPQVTLQFEHFYKSLLKQN</sequence>
<protein>
    <submittedName>
        <fullName evidence="3">Glycosyltransferase</fullName>
    </submittedName>
</protein>
<comment type="caution">
    <text evidence="3">The sequence shown here is derived from an EMBL/GenBank/DDBJ whole genome shotgun (WGS) entry which is preliminary data.</text>
</comment>
<evidence type="ECO:0000259" key="2">
    <source>
        <dbReference type="Pfam" id="PF13439"/>
    </source>
</evidence>
<keyword evidence="4" id="KW-1185">Reference proteome</keyword>
<dbReference type="InterPro" id="IPR001296">
    <property type="entry name" value="Glyco_trans_1"/>
</dbReference>
<dbReference type="PANTHER" id="PTHR45947:SF3">
    <property type="entry name" value="SULFOQUINOVOSYL TRANSFERASE SQD2"/>
    <property type="match status" value="1"/>
</dbReference>
<accession>A0ABT2G183</accession>
<dbReference type="EMBL" id="JANWGH010000001">
    <property type="protein sequence ID" value="MCS5489032.1"/>
    <property type="molecule type" value="Genomic_DNA"/>
</dbReference>
<dbReference type="Gene3D" id="3.40.50.2000">
    <property type="entry name" value="Glycogen Phosphorylase B"/>
    <property type="match status" value="2"/>
</dbReference>
<reference evidence="3 4" key="1">
    <citation type="submission" date="2022-08" db="EMBL/GenBank/DDBJ databases">
        <title>Algoriphagus sp. CAU 1643 isolated from mud.</title>
        <authorList>
            <person name="Kim W."/>
        </authorList>
    </citation>
    <scope>NUCLEOTIDE SEQUENCE [LARGE SCALE GENOMIC DNA]</scope>
    <source>
        <strain evidence="3 4">CAU 1643</strain>
    </source>
</reference>
<gene>
    <name evidence="3" type="ORF">NY014_01240</name>
</gene>
<dbReference type="InterPro" id="IPR050194">
    <property type="entry name" value="Glycosyltransferase_grp1"/>
</dbReference>
<proteinExistence type="predicted"/>
<dbReference type="Pfam" id="PF13439">
    <property type="entry name" value="Glyco_transf_4"/>
    <property type="match status" value="1"/>
</dbReference>
<dbReference type="SUPFAM" id="SSF53756">
    <property type="entry name" value="UDP-Glycosyltransferase/glycogen phosphorylase"/>
    <property type="match status" value="1"/>
</dbReference>
<name>A0ABT2G183_9BACT</name>